<accession>A0A645FK18</accession>
<proteinExistence type="predicted"/>
<name>A0A645FK18_9ZZZZ</name>
<protein>
    <recommendedName>
        <fullName evidence="3">Branched-chain amino acid transport protein AzlD</fullName>
    </recommendedName>
</protein>
<evidence type="ECO:0008006" key="3">
    <source>
        <dbReference type="Google" id="ProtNLM"/>
    </source>
</evidence>
<keyword evidence="1" id="KW-0472">Membrane</keyword>
<keyword evidence="1" id="KW-0812">Transmembrane</keyword>
<evidence type="ECO:0000256" key="1">
    <source>
        <dbReference type="SAM" id="Phobius"/>
    </source>
</evidence>
<feature type="transmembrane region" description="Helical" evidence="1">
    <location>
        <begin position="40"/>
        <end position="62"/>
    </location>
</feature>
<dbReference type="EMBL" id="VSSQ01059188">
    <property type="protein sequence ID" value="MPN12774.1"/>
    <property type="molecule type" value="Genomic_DNA"/>
</dbReference>
<organism evidence="2">
    <name type="scientific">bioreactor metagenome</name>
    <dbReference type="NCBI Taxonomy" id="1076179"/>
    <lineage>
        <taxon>unclassified sequences</taxon>
        <taxon>metagenomes</taxon>
        <taxon>ecological metagenomes</taxon>
    </lineage>
</organism>
<sequence length="103" mass="10628">MSLWGWILAGCAVAFATKLTGYLLPSRWLESDGFRKTSSALTIALLSALVATNAFASGQTLAVDSRALALAAAAVALWRRLPFLAVVIIGATVAALGRLAGLP</sequence>
<keyword evidence="1" id="KW-1133">Transmembrane helix</keyword>
<reference evidence="2" key="1">
    <citation type="submission" date="2019-08" db="EMBL/GenBank/DDBJ databases">
        <authorList>
            <person name="Kucharzyk K."/>
            <person name="Murdoch R.W."/>
            <person name="Higgins S."/>
            <person name="Loffler F."/>
        </authorList>
    </citation>
    <scope>NUCLEOTIDE SEQUENCE</scope>
</reference>
<dbReference type="InterPro" id="IPR008407">
    <property type="entry name" value="Brnchd-chn_aa_trnsp_AzlD"/>
</dbReference>
<feature type="transmembrane region" description="Helical" evidence="1">
    <location>
        <begin position="83"/>
        <end position="101"/>
    </location>
</feature>
<dbReference type="AlphaFoldDB" id="A0A645FK18"/>
<dbReference type="Pfam" id="PF05437">
    <property type="entry name" value="AzlD"/>
    <property type="match status" value="1"/>
</dbReference>
<comment type="caution">
    <text evidence="2">The sequence shown here is derived from an EMBL/GenBank/DDBJ whole genome shotgun (WGS) entry which is preliminary data.</text>
</comment>
<gene>
    <name evidence="2" type="ORF">SDC9_160094</name>
</gene>
<evidence type="ECO:0000313" key="2">
    <source>
        <dbReference type="EMBL" id="MPN12774.1"/>
    </source>
</evidence>